<evidence type="ECO:0000256" key="1">
    <source>
        <dbReference type="SAM" id="MobiDB-lite"/>
    </source>
</evidence>
<dbReference type="AlphaFoldDB" id="A0A645C3E3"/>
<reference evidence="2" key="1">
    <citation type="submission" date="2019-08" db="EMBL/GenBank/DDBJ databases">
        <authorList>
            <person name="Kucharzyk K."/>
            <person name="Murdoch R.W."/>
            <person name="Higgins S."/>
            <person name="Loffler F."/>
        </authorList>
    </citation>
    <scope>NUCLEOTIDE SEQUENCE</scope>
</reference>
<name>A0A645C3E3_9ZZZZ</name>
<accession>A0A645C3E3</accession>
<comment type="caution">
    <text evidence="2">The sequence shown here is derived from an EMBL/GenBank/DDBJ whole genome shotgun (WGS) entry which is preliminary data.</text>
</comment>
<sequence>MIVCIIGIVLAGIVLADNGICSQIQEQPGIPSDDLFNETKQVVMPDDVPDDQPGPDSQAAAPGNVTVDI</sequence>
<dbReference type="EMBL" id="VSSQ01024296">
    <property type="protein sequence ID" value="MPM71727.1"/>
    <property type="molecule type" value="Genomic_DNA"/>
</dbReference>
<feature type="region of interest" description="Disordered" evidence="1">
    <location>
        <begin position="45"/>
        <end position="69"/>
    </location>
</feature>
<organism evidence="2">
    <name type="scientific">bioreactor metagenome</name>
    <dbReference type="NCBI Taxonomy" id="1076179"/>
    <lineage>
        <taxon>unclassified sequences</taxon>
        <taxon>metagenomes</taxon>
        <taxon>ecological metagenomes</taxon>
    </lineage>
</organism>
<gene>
    <name evidence="2" type="ORF">SDC9_118697</name>
</gene>
<protein>
    <submittedName>
        <fullName evidence="2">Uncharacterized protein</fullName>
    </submittedName>
</protein>
<proteinExistence type="predicted"/>
<evidence type="ECO:0000313" key="2">
    <source>
        <dbReference type="EMBL" id="MPM71727.1"/>
    </source>
</evidence>